<evidence type="ECO:0000256" key="2">
    <source>
        <dbReference type="ARBA" id="ARBA00004141"/>
    </source>
</evidence>
<name>A0A9W4JLH4_9EURO</name>
<feature type="compositionally biased region" description="Basic residues" evidence="7">
    <location>
        <begin position="704"/>
        <end position="726"/>
    </location>
</feature>
<evidence type="ECO:0000256" key="1">
    <source>
        <dbReference type="ARBA" id="ARBA00004123"/>
    </source>
</evidence>
<protein>
    <recommendedName>
        <fullName evidence="9">Major facilitator superfamily (MFS) profile domain-containing protein</fullName>
    </recommendedName>
</protein>
<dbReference type="InterPro" id="IPR010573">
    <property type="entry name" value="MFS_Str1/Tri12-like"/>
</dbReference>
<feature type="compositionally biased region" description="Basic and acidic residues" evidence="7">
    <location>
        <begin position="1237"/>
        <end position="1253"/>
    </location>
</feature>
<evidence type="ECO:0000256" key="7">
    <source>
        <dbReference type="SAM" id="MobiDB-lite"/>
    </source>
</evidence>
<dbReference type="PANTHER" id="PTHR22731">
    <property type="entry name" value="RIBONUCLEASES P/MRP PROTEIN SUBUNIT POP1"/>
    <property type="match status" value="1"/>
</dbReference>
<feature type="transmembrane region" description="Helical" evidence="8">
    <location>
        <begin position="299"/>
        <end position="316"/>
    </location>
</feature>
<dbReference type="PROSITE" id="PS50850">
    <property type="entry name" value="MFS"/>
    <property type="match status" value="1"/>
</dbReference>
<reference evidence="10" key="1">
    <citation type="submission" date="2021-07" db="EMBL/GenBank/DDBJ databases">
        <authorList>
            <person name="Branca A.L. A."/>
        </authorList>
    </citation>
    <scope>NUCLEOTIDE SEQUENCE</scope>
</reference>
<dbReference type="PANTHER" id="PTHR22731:SF3">
    <property type="entry name" value="RIBONUCLEASES P_MRP PROTEIN SUBUNIT POP1"/>
    <property type="match status" value="1"/>
</dbReference>
<feature type="transmembrane region" description="Helical" evidence="8">
    <location>
        <begin position="337"/>
        <end position="358"/>
    </location>
</feature>
<gene>
    <name evidence="10" type="ORF">PSALAMII_LOCUS7851</name>
</gene>
<keyword evidence="4" id="KW-0819">tRNA processing</keyword>
<feature type="region of interest" description="Disordered" evidence="7">
    <location>
        <begin position="1282"/>
        <end position="1313"/>
    </location>
</feature>
<keyword evidence="8" id="KW-0472">Membrane</keyword>
<proteinExistence type="predicted"/>
<sequence length="1491" mass="164083">MDAIHQSSRAGDDKAAFQHHENSDSEHTSHQEKDGSRSEEAMHESEMDVPMTFRRFMGFVAMAFLWTGSQIPVYLFGGIPPYIYGDIGGADRWVWFVSGYLRMNIVLGANEQVLANLLGLAGVCPFVGSISDLIGRRPVAIIGASLIVIGMIVCSTVNSMNYFIAGMAIAGAGAGVNELTALAATSEMAPTRKRGVYVSALIFTIVPFCPSVLWAQLIAYYSHWRYVGAFCGAWSAFGLLVTIFFYFPPPRVNSQGLSKKEIIGRIDFVGGFLSITGLIVFLAGLQWGGYMYPWSSAHVLAPLIIGFLLLVAFGFWEIYGAKYPIFPSRLKQEPRTLGLTLVITFISGANFFSVLMFWPTESFNVYGHDPVDVGVRSIPIGFGIMAGACIVLALLSVLRGHNKELLIISSVLMTAGCGAMSIGRTNNMYQLWGILVLAGLGIGGIVVPASIITTIICPDDLIATISALTLSIRVVGGGIGYTIYYNVFISKFVPAATHYIGGVMMTELNITDVKLIGEAIELTGASLLDELRLIPGIAGNETAYQMVVEAGQIAYAEGYKWVYYVSIAFGGVSILAACFMGSIKKYMTDHVAVLYRGAADHDAPSPATFLRRNHRHNFRPAMASNPPKRKPSGPQASRGSNKRAKTYDARTLAVQSADAALSATGELDVAAYSAARAFEIQALEEGMQRSKNALTTRAFQKVPRSLRRRTASHNVKRVPQRLRARAKREMVEDKTPTVTARRRKPSQIMRIRLDTARRLQALNAKAKARRAAARTKEQKEDEKNLKEQGSHMFDIAPRVPKIKKNKLSRPTPAEPKYRKRQKCKTWLPTHLYHAKRAHMATTKDPLWRFAVPLSPTEKSYRPTHRARGARGAIAWDMSYMSTIQLEGTEAAIQAVLMAVGVDGDVAWGTKGKKWRAGTRSLQTWTFEKDHRLRPIAPVTLVWCAKQQDVEMVDAGQPQSKSSKKDHRKLWIRVHPSAFLQLWNDVLDSSKKQNPPVMVEDLRFDIGSIEISGPGSTEALLATLKPILEPDSNGPPAQSPEAVWPALLGVSNPSSLPSNALLSFAVSDPRLHFPPRTHHVPDNESHMNDLAILLSQWSPDKTQGPSTLFDRSTRLTAARQLPSQQAINRRRTLAGPGNYPPAQPTDPQIPIMIMANKPQAREKRSNAPGSWTILLPWKCVVPVWYSLMFYPLSSGGNPLLGGLKQQQQLAFEAGEAWFPGDFPGTRAGWEWWQRETKKSQDEWERRPKGRRPEFDSLSLAEGRPKGEIGRGWACDWERLIQGPSQSADVNHKVPSEKQAAEVKKSDSDDASSLAVPPLDLHNVRFPRIDTNQTLDKLDKSSVNASALATVHISLISRGTPTPRARIYRLPSDPTLRQKWLALASKLKSTRPEAASDEASPASVTAGRQLAESLMASISDDPDSETLDVPMEEDLIGFVTTGNYNLSEGKSTGIGCIQLSKVLALESKPSERRMCIIRTAGEKIGRLGQWEFV</sequence>
<feature type="region of interest" description="Disordered" evidence="7">
    <location>
        <begin position="1"/>
        <end position="44"/>
    </location>
</feature>
<dbReference type="Pfam" id="PF06978">
    <property type="entry name" value="POP1_N"/>
    <property type="match status" value="1"/>
</dbReference>
<feature type="compositionally biased region" description="Basic and acidic residues" evidence="7">
    <location>
        <begin position="10"/>
        <end position="44"/>
    </location>
</feature>
<feature type="region of interest" description="Disordered" evidence="7">
    <location>
        <begin position="617"/>
        <end position="647"/>
    </location>
</feature>
<dbReference type="InterPro" id="IPR020846">
    <property type="entry name" value="MFS_dom"/>
</dbReference>
<feature type="transmembrane region" description="Helical" evidence="8">
    <location>
        <begin position="378"/>
        <end position="398"/>
    </location>
</feature>
<dbReference type="InterPro" id="IPR039182">
    <property type="entry name" value="Pop1"/>
</dbReference>
<dbReference type="GO" id="GO:0001682">
    <property type="term" value="P:tRNA 5'-leader removal"/>
    <property type="evidence" value="ECO:0007669"/>
    <property type="project" value="InterPro"/>
</dbReference>
<dbReference type="FunFam" id="1.20.1250.20:FF:000784">
    <property type="entry name" value="MFS drug efflux pump"/>
    <property type="match status" value="1"/>
</dbReference>
<dbReference type="GO" id="GO:0005655">
    <property type="term" value="C:nucleolar ribonuclease P complex"/>
    <property type="evidence" value="ECO:0007669"/>
    <property type="project" value="InterPro"/>
</dbReference>
<feature type="transmembrane region" description="Helical" evidence="8">
    <location>
        <begin position="561"/>
        <end position="580"/>
    </location>
</feature>
<feature type="domain" description="Major facilitator superfamily (MFS) profile" evidence="9">
    <location>
        <begin position="56"/>
        <end position="514"/>
    </location>
</feature>
<dbReference type="GO" id="GO:0000172">
    <property type="term" value="C:ribonuclease MRP complex"/>
    <property type="evidence" value="ECO:0007669"/>
    <property type="project" value="InterPro"/>
</dbReference>
<dbReference type="InterPro" id="IPR055079">
    <property type="entry name" value="POP1_C"/>
</dbReference>
<keyword evidence="8" id="KW-1133">Transmembrane helix</keyword>
<dbReference type="Proteomes" id="UP001152646">
    <property type="component" value="Unassembled WGS sequence"/>
</dbReference>
<evidence type="ECO:0000256" key="5">
    <source>
        <dbReference type="ARBA" id="ARBA00023242"/>
    </source>
</evidence>
<feature type="transmembrane region" description="Helical" evidence="8">
    <location>
        <begin position="461"/>
        <end position="484"/>
    </location>
</feature>
<dbReference type="EMBL" id="CAJVPA010000203">
    <property type="protein sequence ID" value="CAG8398578.1"/>
    <property type="molecule type" value="Genomic_DNA"/>
</dbReference>
<comment type="caution">
    <text evidence="10">The sequence shown here is derived from an EMBL/GenBank/DDBJ whole genome shotgun (WGS) entry which is preliminary data.</text>
</comment>
<dbReference type="Pfam" id="PF08170">
    <property type="entry name" value="POPLD"/>
    <property type="match status" value="1"/>
</dbReference>
<comment type="subcellular location">
    <subcellularLocation>
        <location evidence="2">Membrane</location>
        <topology evidence="2">Multi-pass membrane protein</topology>
    </subcellularLocation>
    <subcellularLocation>
        <location evidence="1">Nucleus</location>
    </subcellularLocation>
</comment>
<accession>A0A9W4JLH4</accession>
<keyword evidence="8" id="KW-0812">Transmembrane</keyword>
<feature type="transmembrane region" description="Helical" evidence="8">
    <location>
        <begin position="139"/>
        <end position="158"/>
    </location>
</feature>
<evidence type="ECO:0000259" key="9">
    <source>
        <dbReference type="PROSITE" id="PS50850"/>
    </source>
</evidence>
<feature type="transmembrane region" description="Helical" evidence="8">
    <location>
        <begin position="103"/>
        <end position="127"/>
    </location>
</feature>
<dbReference type="SUPFAM" id="SSF103473">
    <property type="entry name" value="MFS general substrate transporter"/>
    <property type="match status" value="1"/>
</dbReference>
<keyword evidence="5" id="KW-0539">Nucleus</keyword>
<feature type="compositionally biased region" description="Basic and acidic residues" evidence="7">
    <location>
        <begin position="1288"/>
        <end position="1306"/>
    </location>
</feature>
<feature type="region of interest" description="Disordered" evidence="7">
    <location>
        <begin position="704"/>
        <end position="742"/>
    </location>
</feature>
<feature type="transmembrane region" description="Helical" evidence="8">
    <location>
        <begin position="268"/>
        <end position="287"/>
    </location>
</feature>
<dbReference type="Gene3D" id="1.20.1250.20">
    <property type="entry name" value="MFS general substrate transporter like domains"/>
    <property type="match status" value="1"/>
</dbReference>
<feature type="transmembrane region" description="Helical" evidence="8">
    <location>
        <begin position="56"/>
        <end position="83"/>
    </location>
</feature>
<feature type="transmembrane region" description="Helical" evidence="8">
    <location>
        <begin position="196"/>
        <end position="220"/>
    </location>
</feature>
<feature type="transmembrane region" description="Helical" evidence="8">
    <location>
        <begin position="226"/>
        <end position="247"/>
    </location>
</feature>
<dbReference type="GO" id="GO:0016020">
    <property type="term" value="C:membrane"/>
    <property type="evidence" value="ECO:0007669"/>
    <property type="project" value="UniProtKB-SubCell"/>
</dbReference>
<organism evidence="10 11">
    <name type="scientific">Penicillium salamii</name>
    <dbReference type="NCBI Taxonomy" id="1612424"/>
    <lineage>
        <taxon>Eukaryota</taxon>
        <taxon>Fungi</taxon>
        <taxon>Dikarya</taxon>
        <taxon>Ascomycota</taxon>
        <taxon>Pezizomycotina</taxon>
        <taxon>Eurotiomycetes</taxon>
        <taxon>Eurotiomycetidae</taxon>
        <taxon>Eurotiales</taxon>
        <taxon>Aspergillaceae</taxon>
        <taxon>Penicillium</taxon>
    </lineage>
</organism>
<feature type="coiled-coil region" evidence="6">
    <location>
        <begin position="756"/>
        <end position="788"/>
    </location>
</feature>
<feature type="region of interest" description="Disordered" evidence="7">
    <location>
        <begin position="1237"/>
        <end position="1260"/>
    </location>
</feature>
<keyword evidence="6" id="KW-0175">Coiled coil</keyword>
<dbReference type="InterPro" id="IPR009723">
    <property type="entry name" value="Pop1_N"/>
</dbReference>
<feature type="transmembrane region" description="Helical" evidence="8">
    <location>
        <begin position="164"/>
        <end position="184"/>
    </location>
</feature>
<dbReference type="OrthoDB" id="442863at2759"/>
<evidence type="ECO:0000313" key="10">
    <source>
        <dbReference type="EMBL" id="CAG8398578.1"/>
    </source>
</evidence>
<dbReference type="InterPro" id="IPR012590">
    <property type="entry name" value="POPLD_dom"/>
</dbReference>
<evidence type="ECO:0000256" key="8">
    <source>
        <dbReference type="SAM" id="Phobius"/>
    </source>
</evidence>
<keyword evidence="3" id="KW-0813">Transport</keyword>
<evidence type="ECO:0000313" key="11">
    <source>
        <dbReference type="Proteomes" id="UP001152646"/>
    </source>
</evidence>
<dbReference type="GO" id="GO:0022857">
    <property type="term" value="F:transmembrane transporter activity"/>
    <property type="evidence" value="ECO:0007669"/>
    <property type="project" value="InterPro"/>
</dbReference>
<feature type="transmembrane region" description="Helical" evidence="8">
    <location>
        <begin position="429"/>
        <end position="449"/>
    </location>
</feature>
<dbReference type="InterPro" id="IPR036259">
    <property type="entry name" value="MFS_trans_sf"/>
</dbReference>
<evidence type="ECO:0000256" key="6">
    <source>
        <dbReference type="SAM" id="Coils"/>
    </source>
</evidence>
<dbReference type="Pfam" id="PF06609">
    <property type="entry name" value="TRI12"/>
    <property type="match status" value="1"/>
</dbReference>
<dbReference type="Pfam" id="PF22770">
    <property type="entry name" value="POP1_C"/>
    <property type="match status" value="1"/>
</dbReference>
<feature type="region of interest" description="Disordered" evidence="7">
    <location>
        <begin position="1120"/>
        <end position="1147"/>
    </location>
</feature>
<evidence type="ECO:0000256" key="3">
    <source>
        <dbReference type="ARBA" id="ARBA00022448"/>
    </source>
</evidence>
<evidence type="ECO:0000256" key="4">
    <source>
        <dbReference type="ARBA" id="ARBA00022694"/>
    </source>
</evidence>